<dbReference type="Proteomes" id="UP000258309">
    <property type="component" value="Unassembled WGS sequence"/>
</dbReference>
<dbReference type="AlphaFoldDB" id="A0A3E2GXL5"/>
<reference evidence="1 2" key="1">
    <citation type="submission" date="2018-05" db="EMBL/GenBank/DDBJ databases">
        <title>Draft genome sequence of Scytalidium lignicola DSM 105466, a ubiquitous saprotrophic fungus.</title>
        <authorList>
            <person name="Buettner E."/>
            <person name="Gebauer A.M."/>
            <person name="Hofrichter M."/>
            <person name="Liers C."/>
            <person name="Kellner H."/>
        </authorList>
    </citation>
    <scope>NUCLEOTIDE SEQUENCE [LARGE SCALE GENOMIC DNA]</scope>
    <source>
        <strain evidence="1 2">DSM 105466</strain>
    </source>
</reference>
<sequence length="176" mass="19398">MANPNAPRPADDDIGDWINRMKGFVNEPATVTARSGGGAWYTSFFGCLTPIDTCFITCCCPCVTFGKTHHRLRKDPNLVGYSPINASCIGWFASNYFCLGWLPMVLQRHDIKERFNLDGDFPVDCLKACCCGCCDLIQQDKEAAYHLANTTLPLNQQPGLKQDMQMPQGPVTPATA</sequence>
<evidence type="ECO:0000313" key="1">
    <source>
        <dbReference type="EMBL" id="RFU25880.1"/>
    </source>
</evidence>
<dbReference type="OMA" id="DCFNPID"/>
<keyword evidence="2" id="KW-1185">Reference proteome</keyword>
<dbReference type="Pfam" id="PF04749">
    <property type="entry name" value="PLAC8"/>
    <property type="match status" value="1"/>
</dbReference>
<protein>
    <recommendedName>
        <fullName evidence="3">PLAC8 family protein</fullName>
    </recommendedName>
</protein>
<accession>A0A3E2GXL5</accession>
<dbReference type="OrthoDB" id="1045822at2759"/>
<organism evidence="1 2">
    <name type="scientific">Scytalidium lignicola</name>
    <name type="common">Hyphomycete</name>
    <dbReference type="NCBI Taxonomy" id="5539"/>
    <lineage>
        <taxon>Eukaryota</taxon>
        <taxon>Fungi</taxon>
        <taxon>Dikarya</taxon>
        <taxon>Ascomycota</taxon>
        <taxon>Pezizomycotina</taxon>
        <taxon>Leotiomycetes</taxon>
        <taxon>Leotiomycetes incertae sedis</taxon>
        <taxon>Scytalidium</taxon>
    </lineage>
</organism>
<evidence type="ECO:0000313" key="2">
    <source>
        <dbReference type="Proteomes" id="UP000258309"/>
    </source>
</evidence>
<dbReference type="EMBL" id="NCSJ02000298">
    <property type="protein sequence ID" value="RFU25880.1"/>
    <property type="molecule type" value="Genomic_DNA"/>
</dbReference>
<dbReference type="PANTHER" id="PTHR15907">
    <property type="entry name" value="DUF614 FAMILY PROTEIN-RELATED"/>
    <property type="match status" value="1"/>
</dbReference>
<name>A0A3E2GXL5_SCYLI</name>
<evidence type="ECO:0008006" key="3">
    <source>
        <dbReference type="Google" id="ProtNLM"/>
    </source>
</evidence>
<gene>
    <name evidence="1" type="ORF">B7463_g10459</name>
</gene>
<dbReference type="InterPro" id="IPR006461">
    <property type="entry name" value="PLAC_motif_containing"/>
</dbReference>
<dbReference type="NCBIfam" id="TIGR01571">
    <property type="entry name" value="A_thal_Cys_rich"/>
    <property type="match status" value="1"/>
</dbReference>
<proteinExistence type="predicted"/>
<dbReference type="STRING" id="5539.A0A3E2GXL5"/>
<comment type="caution">
    <text evidence="1">The sequence shown here is derived from an EMBL/GenBank/DDBJ whole genome shotgun (WGS) entry which is preliminary data.</text>
</comment>
<feature type="non-terminal residue" evidence="1">
    <location>
        <position position="176"/>
    </location>
</feature>
<feature type="non-terminal residue" evidence="1">
    <location>
        <position position="1"/>
    </location>
</feature>